<accession>A0A200QMB5</accession>
<dbReference type="Proteomes" id="UP000195402">
    <property type="component" value="Unassembled WGS sequence"/>
</dbReference>
<evidence type="ECO:0000313" key="1">
    <source>
        <dbReference type="EMBL" id="OVA11579.1"/>
    </source>
</evidence>
<dbReference type="AlphaFoldDB" id="A0A200QMB5"/>
<organism evidence="1 2">
    <name type="scientific">Macleaya cordata</name>
    <name type="common">Five-seeded plume-poppy</name>
    <name type="synonym">Bocconia cordata</name>
    <dbReference type="NCBI Taxonomy" id="56857"/>
    <lineage>
        <taxon>Eukaryota</taxon>
        <taxon>Viridiplantae</taxon>
        <taxon>Streptophyta</taxon>
        <taxon>Embryophyta</taxon>
        <taxon>Tracheophyta</taxon>
        <taxon>Spermatophyta</taxon>
        <taxon>Magnoliopsida</taxon>
        <taxon>Ranunculales</taxon>
        <taxon>Papaveraceae</taxon>
        <taxon>Papaveroideae</taxon>
        <taxon>Macleaya</taxon>
    </lineage>
</organism>
<sequence length="143" mass="16006">MSGGGGLWSKKGLTSNYKTNSRDYVSRCWKYGGFLCNYTGGDGVYLMCSLYYMFLDVLGEDNSQQDHYTGSPAKDKNEAKVDVPLEVWDKIANGGIILEEIKRLVWMYLDLQVSLGGDPPDMEVAPDMLFPVMSMVSGCFHFE</sequence>
<comment type="caution">
    <text evidence="1">The sequence shown here is derived from an EMBL/GenBank/DDBJ whole genome shotgun (WGS) entry which is preliminary data.</text>
</comment>
<protein>
    <submittedName>
        <fullName evidence="1">Uncharacterized protein</fullName>
    </submittedName>
</protein>
<gene>
    <name evidence="1" type="ORF">BVC80_1165g3</name>
</gene>
<keyword evidence="2" id="KW-1185">Reference proteome</keyword>
<proteinExistence type="predicted"/>
<dbReference type="InParanoid" id="A0A200QMB5"/>
<evidence type="ECO:0000313" key="2">
    <source>
        <dbReference type="Proteomes" id="UP000195402"/>
    </source>
</evidence>
<dbReference type="EMBL" id="MVGT01001646">
    <property type="protein sequence ID" value="OVA11579.1"/>
    <property type="molecule type" value="Genomic_DNA"/>
</dbReference>
<name>A0A200QMB5_MACCD</name>
<reference evidence="1 2" key="1">
    <citation type="journal article" date="2017" name="Mol. Plant">
        <title>The Genome of Medicinal Plant Macleaya cordata Provides New Insights into Benzylisoquinoline Alkaloids Metabolism.</title>
        <authorList>
            <person name="Liu X."/>
            <person name="Liu Y."/>
            <person name="Huang P."/>
            <person name="Ma Y."/>
            <person name="Qing Z."/>
            <person name="Tang Q."/>
            <person name="Cao H."/>
            <person name="Cheng P."/>
            <person name="Zheng Y."/>
            <person name="Yuan Z."/>
            <person name="Zhou Y."/>
            <person name="Liu J."/>
            <person name="Tang Z."/>
            <person name="Zhuo Y."/>
            <person name="Zhang Y."/>
            <person name="Yu L."/>
            <person name="Huang J."/>
            <person name="Yang P."/>
            <person name="Peng Q."/>
            <person name="Zhang J."/>
            <person name="Jiang W."/>
            <person name="Zhang Z."/>
            <person name="Lin K."/>
            <person name="Ro D.K."/>
            <person name="Chen X."/>
            <person name="Xiong X."/>
            <person name="Shang Y."/>
            <person name="Huang S."/>
            <person name="Zeng J."/>
        </authorList>
    </citation>
    <scope>NUCLEOTIDE SEQUENCE [LARGE SCALE GENOMIC DNA]</scope>
    <source>
        <strain evidence="2">cv. BLH2017</strain>
        <tissue evidence="1">Root</tissue>
    </source>
</reference>